<dbReference type="GO" id="GO:0005737">
    <property type="term" value="C:cytoplasm"/>
    <property type="evidence" value="ECO:0007669"/>
    <property type="project" value="TreeGrafter"/>
</dbReference>
<feature type="non-terminal residue" evidence="2">
    <location>
        <position position="97"/>
    </location>
</feature>
<evidence type="ECO:0000313" key="3">
    <source>
        <dbReference type="Proteomes" id="UP000789342"/>
    </source>
</evidence>
<dbReference type="EMBL" id="CAJVPV010027357">
    <property type="protein sequence ID" value="CAG8733884.1"/>
    <property type="molecule type" value="Genomic_DNA"/>
</dbReference>
<dbReference type="GO" id="GO:0003676">
    <property type="term" value="F:nucleic acid binding"/>
    <property type="evidence" value="ECO:0007669"/>
    <property type="project" value="InterPro"/>
</dbReference>
<name>A0A9N9NI15_9GLOM</name>
<dbReference type="PANTHER" id="PTHR10300:SF14">
    <property type="entry name" value="PROTEIN SARAH"/>
    <property type="match status" value="1"/>
</dbReference>
<dbReference type="Pfam" id="PF04847">
    <property type="entry name" value="Calcipressin"/>
    <property type="match status" value="1"/>
</dbReference>
<dbReference type="OrthoDB" id="17212at2759"/>
<evidence type="ECO:0000256" key="1">
    <source>
        <dbReference type="ARBA" id="ARBA00008209"/>
    </source>
</evidence>
<sequence>MSPNVPSPPPQIRIEPEVTATNTLILTELSREVFLPENLAGLQKQLEQYGPTHKFVPIKSFYRILVVFFQTSDAIIAKAQVDRITFLNNTVRAYFGP</sequence>
<evidence type="ECO:0000313" key="2">
    <source>
        <dbReference type="EMBL" id="CAG8733884.1"/>
    </source>
</evidence>
<dbReference type="GO" id="GO:0008597">
    <property type="term" value="F:calcium-dependent protein serine/threonine phosphatase regulator activity"/>
    <property type="evidence" value="ECO:0007669"/>
    <property type="project" value="TreeGrafter"/>
</dbReference>
<dbReference type="GO" id="GO:0019722">
    <property type="term" value="P:calcium-mediated signaling"/>
    <property type="evidence" value="ECO:0007669"/>
    <property type="project" value="InterPro"/>
</dbReference>
<dbReference type="PANTHER" id="PTHR10300">
    <property type="entry name" value="CALCIPRESSIN"/>
    <property type="match status" value="1"/>
</dbReference>
<organism evidence="2 3">
    <name type="scientific">Acaulospora morrowiae</name>
    <dbReference type="NCBI Taxonomy" id="94023"/>
    <lineage>
        <taxon>Eukaryota</taxon>
        <taxon>Fungi</taxon>
        <taxon>Fungi incertae sedis</taxon>
        <taxon>Mucoromycota</taxon>
        <taxon>Glomeromycotina</taxon>
        <taxon>Glomeromycetes</taxon>
        <taxon>Diversisporales</taxon>
        <taxon>Acaulosporaceae</taxon>
        <taxon>Acaulospora</taxon>
    </lineage>
</organism>
<protein>
    <submittedName>
        <fullName evidence="2">4852_t:CDS:1</fullName>
    </submittedName>
</protein>
<gene>
    <name evidence="2" type="ORF">AMORRO_LOCUS14227</name>
</gene>
<dbReference type="AlphaFoldDB" id="A0A9N9NI15"/>
<dbReference type="InterPro" id="IPR006931">
    <property type="entry name" value="Calcipressin"/>
</dbReference>
<reference evidence="2" key="1">
    <citation type="submission" date="2021-06" db="EMBL/GenBank/DDBJ databases">
        <authorList>
            <person name="Kallberg Y."/>
            <person name="Tangrot J."/>
            <person name="Rosling A."/>
        </authorList>
    </citation>
    <scope>NUCLEOTIDE SEQUENCE</scope>
    <source>
        <strain evidence="2">CL551</strain>
    </source>
</reference>
<proteinExistence type="inferred from homology"/>
<dbReference type="Proteomes" id="UP000789342">
    <property type="component" value="Unassembled WGS sequence"/>
</dbReference>
<dbReference type="InterPro" id="IPR012677">
    <property type="entry name" value="Nucleotide-bd_a/b_plait_sf"/>
</dbReference>
<dbReference type="SUPFAM" id="SSF54928">
    <property type="entry name" value="RNA-binding domain, RBD"/>
    <property type="match status" value="1"/>
</dbReference>
<dbReference type="InterPro" id="IPR035979">
    <property type="entry name" value="RBD_domain_sf"/>
</dbReference>
<dbReference type="GO" id="GO:0005634">
    <property type="term" value="C:nucleus"/>
    <property type="evidence" value="ECO:0007669"/>
    <property type="project" value="TreeGrafter"/>
</dbReference>
<comment type="caution">
    <text evidence="2">The sequence shown here is derived from an EMBL/GenBank/DDBJ whole genome shotgun (WGS) entry which is preliminary data.</text>
</comment>
<comment type="similarity">
    <text evidence="1">Belongs to the RCAN family.</text>
</comment>
<keyword evidence="3" id="KW-1185">Reference proteome</keyword>
<dbReference type="Gene3D" id="3.30.70.330">
    <property type="match status" value="1"/>
</dbReference>
<accession>A0A9N9NI15</accession>